<keyword evidence="4" id="KW-1185">Reference proteome</keyword>
<evidence type="ECO:0000313" key="4">
    <source>
        <dbReference type="Proteomes" id="UP000623067"/>
    </source>
</evidence>
<evidence type="ECO:0000256" key="1">
    <source>
        <dbReference type="SAM" id="MobiDB-lite"/>
    </source>
</evidence>
<proteinExistence type="predicted"/>
<keyword evidence="2" id="KW-1133">Transmembrane helix</keyword>
<reference evidence="3" key="1">
    <citation type="journal article" date="2014" name="Int. J. Syst. Evol. Microbiol.">
        <title>Complete genome sequence of Corynebacterium casei LMG S-19264T (=DSM 44701T), isolated from a smear-ripened cheese.</title>
        <authorList>
            <consortium name="US DOE Joint Genome Institute (JGI-PGF)"/>
            <person name="Walter F."/>
            <person name="Albersmeier A."/>
            <person name="Kalinowski J."/>
            <person name="Ruckert C."/>
        </authorList>
    </citation>
    <scope>NUCLEOTIDE SEQUENCE</scope>
    <source>
        <strain evidence="3">CGMCC 1.15330</strain>
    </source>
</reference>
<dbReference type="EMBL" id="BMIH01000003">
    <property type="protein sequence ID" value="GGB36365.1"/>
    <property type="molecule type" value="Genomic_DNA"/>
</dbReference>
<keyword evidence="2" id="KW-0472">Membrane</keyword>
<feature type="region of interest" description="Disordered" evidence="1">
    <location>
        <begin position="459"/>
        <end position="499"/>
    </location>
</feature>
<dbReference type="AlphaFoldDB" id="A0A916WX04"/>
<evidence type="ECO:0000313" key="3">
    <source>
        <dbReference type="EMBL" id="GGB36365.1"/>
    </source>
</evidence>
<feature type="transmembrane region" description="Helical" evidence="2">
    <location>
        <begin position="40"/>
        <end position="59"/>
    </location>
</feature>
<accession>A0A916WX04</accession>
<sequence>MEDVGRWAASARRRARLADVATGAPLVLVAALGTARLLSWMAGAIVGLGLALGLAWLAMHRAQRFGRAWLVRALDAARGDLEDSSDLLFAEDAKLGPLQRLQRARVGARLAAAPVPDLGPAWPTRPIVAAWILAAIALMALLLWPAPRPGVALAPAQEGGPARPGVPRLVGQRLTVVPPAYTGLPPRPLDLLDARVPQGSRLRWELQFSPEPEAARIVAPGGGDLPLRRAGDRWTGEKAADRSFLYRVTAAGMDARAAPPLHRIDVVADQPPRIRVVAPSRTLSMVTRGQRSWALRFDVSDDYGVAPVARLRLVLAQGEGENVAFRERMLTLTGSGPASRRSFATQIDLAAAGFSEAGDLVAQLIVADNRAPQPQIVRGASLILRRPPAALAESGVEASVRRVMPAYFRSQRQIIIDAEALIRERPRLAADRFLSRSDGIGADQRLLRLRYGQFMGEETGGGATNAMPTNDEEDAAAKPAAPGDEHAGEAPAPPAAFGAAGDVTAEYGHTHDESEAATLLDPGTRATLRQALDAMWQSELALRQGDPKQALVPAYRALRFIKQVQQATRIFLARTGTQLPPIDEGRRLTGKRDGIERPALPPLAPGLTPDAAPVASWQALAGGGDARLGALSQWLAGRGGRIRDPLAIAAAVDAVRRDPGCGACRQRLRGLLWSVLVRPAPGVQRRDAGDAMARRYAEALR</sequence>
<evidence type="ECO:0000256" key="2">
    <source>
        <dbReference type="SAM" id="Phobius"/>
    </source>
</evidence>
<keyword evidence="2" id="KW-0812">Transmembrane</keyword>
<gene>
    <name evidence="3" type="ORF">GCM10011380_27200</name>
</gene>
<dbReference type="RefSeq" id="WP_188659461.1">
    <property type="nucleotide sequence ID" value="NZ_BMIH01000003.1"/>
</dbReference>
<name>A0A916WX04_9SPHN</name>
<evidence type="ECO:0008006" key="5">
    <source>
        <dbReference type="Google" id="ProtNLM"/>
    </source>
</evidence>
<organism evidence="3 4">
    <name type="scientific">Sphingomonas metalli</name>
    <dbReference type="NCBI Taxonomy" id="1779358"/>
    <lineage>
        <taxon>Bacteria</taxon>
        <taxon>Pseudomonadati</taxon>
        <taxon>Pseudomonadota</taxon>
        <taxon>Alphaproteobacteria</taxon>
        <taxon>Sphingomonadales</taxon>
        <taxon>Sphingomonadaceae</taxon>
        <taxon>Sphingomonas</taxon>
    </lineage>
</organism>
<reference evidence="3" key="2">
    <citation type="submission" date="2020-09" db="EMBL/GenBank/DDBJ databases">
        <authorList>
            <person name="Sun Q."/>
            <person name="Zhou Y."/>
        </authorList>
    </citation>
    <scope>NUCLEOTIDE SEQUENCE</scope>
    <source>
        <strain evidence="3">CGMCC 1.15330</strain>
    </source>
</reference>
<comment type="caution">
    <text evidence="3">The sequence shown here is derived from an EMBL/GenBank/DDBJ whole genome shotgun (WGS) entry which is preliminary data.</text>
</comment>
<feature type="transmembrane region" description="Helical" evidence="2">
    <location>
        <begin position="127"/>
        <end position="146"/>
    </location>
</feature>
<dbReference type="Proteomes" id="UP000623067">
    <property type="component" value="Unassembled WGS sequence"/>
</dbReference>
<protein>
    <recommendedName>
        <fullName evidence="5">DUF4175 domain-containing protein</fullName>
    </recommendedName>
</protein>